<dbReference type="InterPro" id="IPR017455">
    <property type="entry name" value="Znf_FYVE-rel"/>
</dbReference>
<dbReference type="SMART" id="SM00064">
    <property type="entry name" value="FYVE"/>
    <property type="match status" value="1"/>
</dbReference>
<dbReference type="SMART" id="SM00695">
    <property type="entry name" value="DUSP"/>
    <property type="match status" value="1"/>
</dbReference>
<dbReference type="PANTHER" id="PTHR39490">
    <property type="entry name" value="ARRESTIN DOMAIN-CONTAINING PROTEIN D"/>
    <property type="match status" value="1"/>
</dbReference>
<dbReference type="Pfam" id="PF06337">
    <property type="entry name" value="DUSP"/>
    <property type="match status" value="1"/>
</dbReference>
<evidence type="ECO:0000256" key="4">
    <source>
        <dbReference type="PROSITE-ProRule" id="PRU00091"/>
    </source>
</evidence>
<feature type="domain" description="FYVE-type" evidence="5">
    <location>
        <begin position="33"/>
        <end position="90"/>
    </location>
</feature>
<keyword evidence="1" id="KW-0479">Metal-binding</keyword>
<proteinExistence type="predicted"/>
<evidence type="ECO:0000313" key="7">
    <source>
        <dbReference type="EMBL" id="KAF0737394.1"/>
    </source>
</evidence>
<dbReference type="PANTHER" id="PTHR39490:SF8">
    <property type="entry name" value="ZINC FINGER FYVE DOMAIN-CONTAINING PROTEIN 21"/>
    <property type="match status" value="1"/>
</dbReference>
<evidence type="ECO:0000259" key="6">
    <source>
        <dbReference type="PROSITE" id="PS51283"/>
    </source>
</evidence>
<sequence length="325" mass="36929">MRHLQLQQPQQRHVFCLSFDADVPLLGVTWMDNAESTMCVICHDAFHFMKRKHHCRLCGRLVCNACSPARASIRSSQLERTCRLCCSVLQTLEALGDARVQSNVPSASLIVPTPRYTTPEQDFDKLMRVRKHLKTVKPSASAQYYVVSASWLQHWFDYTQRQRAHPGRISNHSLLSFYQGKLHAKRGGDFRVVHELIWCTLHELYGGGPTITTQSNMAWTIHMTDGELAETLVHTNAMRHPKKPSSLSMQCWFLTECNRRSIVGRMSELQDANGANLAKHAVDAFTSASHQARQDAQDRLSHVRLSVYPLDSAVCPKSTQRFDVM</sequence>
<accession>A0A6G0XBK5</accession>
<dbReference type="InterPro" id="IPR013083">
    <property type="entry name" value="Znf_RING/FYVE/PHD"/>
</dbReference>
<reference evidence="7 8" key="1">
    <citation type="submission" date="2019-07" db="EMBL/GenBank/DDBJ databases">
        <title>Genomics analysis of Aphanomyces spp. identifies a new class of oomycete effector associated with host adaptation.</title>
        <authorList>
            <person name="Gaulin E."/>
        </authorList>
    </citation>
    <scope>NUCLEOTIDE SEQUENCE [LARGE SCALE GENOMIC DNA]</scope>
    <source>
        <strain evidence="7 8">ATCC 201684</strain>
    </source>
</reference>
<dbReference type="AlphaFoldDB" id="A0A6G0XBK5"/>
<dbReference type="InterPro" id="IPR011011">
    <property type="entry name" value="Znf_FYVE_PHD"/>
</dbReference>
<dbReference type="Pfam" id="PF01363">
    <property type="entry name" value="FYVE"/>
    <property type="match status" value="1"/>
</dbReference>
<organism evidence="7 8">
    <name type="scientific">Aphanomyces euteiches</name>
    <dbReference type="NCBI Taxonomy" id="100861"/>
    <lineage>
        <taxon>Eukaryota</taxon>
        <taxon>Sar</taxon>
        <taxon>Stramenopiles</taxon>
        <taxon>Oomycota</taxon>
        <taxon>Saprolegniomycetes</taxon>
        <taxon>Saprolegniales</taxon>
        <taxon>Verrucalvaceae</taxon>
        <taxon>Aphanomyces</taxon>
    </lineage>
</organism>
<dbReference type="InterPro" id="IPR035927">
    <property type="entry name" value="DUSP-like_sf"/>
</dbReference>
<evidence type="ECO:0000256" key="1">
    <source>
        <dbReference type="ARBA" id="ARBA00022723"/>
    </source>
</evidence>
<dbReference type="GO" id="GO:0004843">
    <property type="term" value="F:cysteine-type deubiquitinase activity"/>
    <property type="evidence" value="ECO:0007669"/>
    <property type="project" value="InterPro"/>
</dbReference>
<evidence type="ECO:0000256" key="2">
    <source>
        <dbReference type="ARBA" id="ARBA00022771"/>
    </source>
</evidence>
<feature type="domain" description="DUSP" evidence="6">
    <location>
        <begin position="114"/>
        <end position="217"/>
    </location>
</feature>
<dbReference type="PROSITE" id="PS51283">
    <property type="entry name" value="DUSP"/>
    <property type="match status" value="1"/>
</dbReference>
<keyword evidence="3" id="KW-0862">Zinc</keyword>
<keyword evidence="2 4" id="KW-0863">Zinc-finger</keyword>
<name>A0A6G0XBK5_9STRA</name>
<dbReference type="InterPro" id="IPR000306">
    <property type="entry name" value="Znf_FYVE"/>
</dbReference>
<dbReference type="Proteomes" id="UP000481153">
    <property type="component" value="Unassembled WGS sequence"/>
</dbReference>
<evidence type="ECO:0000313" key="8">
    <source>
        <dbReference type="Proteomes" id="UP000481153"/>
    </source>
</evidence>
<dbReference type="GO" id="GO:0008270">
    <property type="term" value="F:zinc ion binding"/>
    <property type="evidence" value="ECO:0007669"/>
    <property type="project" value="UniProtKB-KW"/>
</dbReference>
<dbReference type="PROSITE" id="PS50178">
    <property type="entry name" value="ZF_FYVE"/>
    <property type="match status" value="1"/>
</dbReference>
<dbReference type="SUPFAM" id="SSF143791">
    <property type="entry name" value="DUSP-like"/>
    <property type="match status" value="1"/>
</dbReference>
<dbReference type="VEuPathDB" id="FungiDB:AeMF1_021760"/>
<dbReference type="Gene3D" id="3.30.2230.10">
    <property type="entry name" value="DUSP-like"/>
    <property type="match status" value="1"/>
</dbReference>
<dbReference type="SUPFAM" id="SSF57903">
    <property type="entry name" value="FYVE/PHD zinc finger"/>
    <property type="match status" value="1"/>
</dbReference>
<evidence type="ECO:0000259" key="5">
    <source>
        <dbReference type="PROSITE" id="PS50178"/>
    </source>
</evidence>
<evidence type="ECO:0000256" key="3">
    <source>
        <dbReference type="ARBA" id="ARBA00022833"/>
    </source>
</evidence>
<dbReference type="Gene3D" id="3.30.40.10">
    <property type="entry name" value="Zinc/RING finger domain, C3HC4 (zinc finger)"/>
    <property type="match status" value="1"/>
</dbReference>
<protein>
    <recommendedName>
        <fullName evidence="9">FYVE-type domain-containing protein</fullName>
    </recommendedName>
</protein>
<gene>
    <name evidence="7" type="ORF">Ae201684_006559</name>
</gene>
<dbReference type="InterPro" id="IPR052113">
    <property type="entry name" value="FYVE-type_Zinc_Finger"/>
</dbReference>
<comment type="caution">
    <text evidence="7">The sequence shown here is derived from an EMBL/GenBank/DDBJ whole genome shotgun (WGS) entry which is preliminary data.</text>
</comment>
<keyword evidence="8" id="KW-1185">Reference proteome</keyword>
<evidence type="ECO:0008006" key="9">
    <source>
        <dbReference type="Google" id="ProtNLM"/>
    </source>
</evidence>
<dbReference type="InterPro" id="IPR006615">
    <property type="entry name" value="Pept_C19_DUSP"/>
</dbReference>
<dbReference type="EMBL" id="VJMJ01000084">
    <property type="protein sequence ID" value="KAF0737394.1"/>
    <property type="molecule type" value="Genomic_DNA"/>
</dbReference>